<keyword evidence="4" id="KW-1185">Reference proteome</keyword>
<keyword evidence="1" id="KW-1133">Transmembrane helix</keyword>
<dbReference type="RefSeq" id="WP_183228594.1">
    <property type="nucleotide sequence ID" value="NZ_JACHIM010000002.1"/>
</dbReference>
<dbReference type="EMBL" id="JACHIM010000002">
    <property type="protein sequence ID" value="MBB5073533.1"/>
    <property type="molecule type" value="Genomic_DNA"/>
</dbReference>
<evidence type="ECO:0000313" key="4">
    <source>
        <dbReference type="Proteomes" id="UP000561417"/>
    </source>
</evidence>
<evidence type="ECO:0000313" key="3">
    <source>
        <dbReference type="EMBL" id="MBB5073533.1"/>
    </source>
</evidence>
<proteinExistence type="predicted"/>
<gene>
    <name evidence="3" type="ORF">HNQ69_000654</name>
</gene>
<comment type="caution">
    <text evidence="3">The sequence shown here is derived from an EMBL/GenBank/DDBJ whole genome shotgun (WGS) entry which is preliminary data.</text>
</comment>
<organism evidence="3 4">
    <name type="scientific">Bartonella callosciuri</name>
    <dbReference type="NCBI Taxonomy" id="686223"/>
    <lineage>
        <taxon>Bacteria</taxon>
        <taxon>Pseudomonadati</taxon>
        <taxon>Pseudomonadota</taxon>
        <taxon>Alphaproteobacteria</taxon>
        <taxon>Hyphomicrobiales</taxon>
        <taxon>Bartonellaceae</taxon>
        <taxon>Bartonella</taxon>
    </lineage>
</organism>
<protein>
    <submittedName>
        <fullName evidence="3">Uncharacterized protein</fullName>
    </submittedName>
</protein>
<keyword evidence="1" id="KW-0812">Transmembrane</keyword>
<keyword evidence="2" id="KW-0732">Signal</keyword>
<reference evidence="3 4" key="1">
    <citation type="submission" date="2020-08" db="EMBL/GenBank/DDBJ databases">
        <title>Genomic Encyclopedia of Type Strains, Phase IV (KMG-IV): sequencing the most valuable type-strain genomes for metagenomic binning, comparative biology and taxonomic classification.</title>
        <authorList>
            <person name="Goeker M."/>
        </authorList>
    </citation>
    <scope>NUCLEOTIDE SEQUENCE [LARGE SCALE GENOMIC DNA]</scope>
    <source>
        <strain evidence="3 4">DSM 28538</strain>
    </source>
</reference>
<feature type="transmembrane region" description="Helical" evidence="1">
    <location>
        <begin position="89"/>
        <end position="110"/>
    </location>
</feature>
<keyword evidence="1" id="KW-0472">Membrane</keyword>
<dbReference type="AlphaFoldDB" id="A0A840NUB7"/>
<feature type="signal peptide" evidence="2">
    <location>
        <begin position="1"/>
        <end position="28"/>
    </location>
</feature>
<name>A0A840NUB7_9HYPH</name>
<evidence type="ECO:0000256" key="1">
    <source>
        <dbReference type="SAM" id="Phobius"/>
    </source>
</evidence>
<dbReference type="Proteomes" id="UP000561417">
    <property type="component" value="Unassembled WGS sequence"/>
</dbReference>
<sequence>MVKVFKNNVLSVFIVAAFFLSQVVNVNANHLRNSSQKEDVIDYILKQMGNPISNITGITDLYVSTVNYGVENKATVEGKIEKVIEPVTIVTGLVIATYAINLIGALTAWIKEIIFMSKKKPLSIIF</sequence>
<feature type="chain" id="PRO_5032370496" evidence="2">
    <location>
        <begin position="29"/>
        <end position="126"/>
    </location>
</feature>
<evidence type="ECO:0000256" key="2">
    <source>
        <dbReference type="SAM" id="SignalP"/>
    </source>
</evidence>
<accession>A0A840NUB7</accession>